<comment type="caution">
    <text evidence="3">The sequence shown here is derived from an EMBL/GenBank/DDBJ whole genome shotgun (WGS) entry which is preliminary data.</text>
</comment>
<evidence type="ECO:0000259" key="2">
    <source>
        <dbReference type="PROSITE" id="PS50097"/>
    </source>
</evidence>
<proteinExistence type="predicted"/>
<dbReference type="PROSITE" id="PS50097">
    <property type="entry name" value="BTB"/>
    <property type="match status" value="1"/>
</dbReference>
<dbReference type="InterPro" id="IPR011333">
    <property type="entry name" value="SKP1/BTB/POZ_sf"/>
</dbReference>
<keyword evidence="4" id="KW-1185">Reference proteome</keyword>
<feature type="compositionally biased region" description="Basic and acidic residues" evidence="1">
    <location>
        <begin position="68"/>
        <end position="77"/>
    </location>
</feature>
<name>A0ABN9WNM4_9DINO</name>
<feature type="region of interest" description="Disordered" evidence="1">
    <location>
        <begin position="25"/>
        <end position="83"/>
    </location>
</feature>
<protein>
    <recommendedName>
        <fullName evidence="2">BTB domain-containing protein</fullName>
    </recommendedName>
</protein>
<sequence>MVHHSLVQSAFVVLDDGSLARPCDVFTELHSGGDSDAEEGPPRPAAETGSGTQQPDGGGHQDAQPPGQRERRPDRRARPGAGAGPWLLPGYLRPFRRLLLGIAGPAAGSAQGAPKVHVGQPPPADAVPLFLQAALNEPELADVEFTLRPWGSPQEPQTVFAHRLILAAACEHFRTMFTSGCAESCGVGGRAKIDMPDWVTRKPLLWLLAYLYQGYDPQAALHAAARLEARLGAGRGLDDAGASRRAGLVRVTNGRLRAPRFLDEAAGEDLCCLLRLCEFYDVRHLKQWAEHRLQQLLTPENLLALSTHAYFCRASQLLDVCVYHMQQVYAEIASTEEWRELEPAIRDLVLADRSARQPKVALAVE</sequence>
<evidence type="ECO:0000256" key="1">
    <source>
        <dbReference type="SAM" id="MobiDB-lite"/>
    </source>
</evidence>
<gene>
    <name evidence="3" type="ORF">PCOR1329_LOCUS68203</name>
</gene>
<reference evidence="3" key="1">
    <citation type="submission" date="2023-10" db="EMBL/GenBank/DDBJ databases">
        <authorList>
            <person name="Chen Y."/>
            <person name="Shah S."/>
            <person name="Dougan E. K."/>
            <person name="Thang M."/>
            <person name="Chan C."/>
        </authorList>
    </citation>
    <scope>NUCLEOTIDE SEQUENCE [LARGE SCALE GENOMIC DNA]</scope>
</reference>
<dbReference type="Proteomes" id="UP001189429">
    <property type="component" value="Unassembled WGS sequence"/>
</dbReference>
<dbReference type="PANTHER" id="PTHR24413">
    <property type="entry name" value="SPECKLE-TYPE POZ PROTEIN"/>
    <property type="match status" value="1"/>
</dbReference>
<accession>A0ABN9WNM4</accession>
<dbReference type="Pfam" id="PF00651">
    <property type="entry name" value="BTB"/>
    <property type="match status" value="1"/>
</dbReference>
<evidence type="ECO:0000313" key="3">
    <source>
        <dbReference type="EMBL" id="CAK0887003.1"/>
    </source>
</evidence>
<dbReference type="Gene3D" id="3.30.710.10">
    <property type="entry name" value="Potassium Channel Kv1.1, Chain A"/>
    <property type="match status" value="1"/>
</dbReference>
<dbReference type="InterPro" id="IPR000210">
    <property type="entry name" value="BTB/POZ_dom"/>
</dbReference>
<evidence type="ECO:0000313" key="4">
    <source>
        <dbReference type="Proteomes" id="UP001189429"/>
    </source>
</evidence>
<organism evidence="3 4">
    <name type="scientific">Prorocentrum cordatum</name>
    <dbReference type="NCBI Taxonomy" id="2364126"/>
    <lineage>
        <taxon>Eukaryota</taxon>
        <taxon>Sar</taxon>
        <taxon>Alveolata</taxon>
        <taxon>Dinophyceae</taxon>
        <taxon>Prorocentrales</taxon>
        <taxon>Prorocentraceae</taxon>
        <taxon>Prorocentrum</taxon>
    </lineage>
</organism>
<feature type="domain" description="BTB" evidence="2">
    <location>
        <begin position="141"/>
        <end position="214"/>
    </location>
</feature>
<dbReference type="EMBL" id="CAUYUJ010018882">
    <property type="protein sequence ID" value="CAK0887003.1"/>
    <property type="molecule type" value="Genomic_DNA"/>
</dbReference>
<dbReference type="SUPFAM" id="SSF54695">
    <property type="entry name" value="POZ domain"/>
    <property type="match status" value="1"/>
</dbReference>